<comment type="caution">
    <text evidence="2">The sequence shown here is derived from an EMBL/GenBank/DDBJ whole genome shotgun (WGS) entry which is preliminary data.</text>
</comment>
<name>A0AAD4UI66_OVIAM</name>
<accession>A0AAD4UI66</accession>
<reference evidence="2" key="1">
    <citation type="submission" date="2022-03" db="EMBL/GenBank/DDBJ databases">
        <title>Genomic analyses of argali, domestic sheep and their hybrids provide insights into chromosomal evolution, heterosis and genetic basis of agronomic traits.</title>
        <authorList>
            <person name="Li M."/>
        </authorList>
    </citation>
    <scope>NUCLEOTIDE SEQUENCE</scope>
    <source>
        <strain evidence="2">CAU-MHL-2022a</strain>
        <tissue evidence="2">Skin</tissue>
    </source>
</reference>
<feature type="region of interest" description="Disordered" evidence="1">
    <location>
        <begin position="1"/>
        <end position="22"/>
    </location>
</feature>
<organism evidence="2 3">
    <name type="scientific">Ovis ammon polii</name>
    <dbReference type="NCBI Taxonomy" id="230172"/>
    <lineage>
        <taxon>Eukaryota</taxon>
        <taxon>Metazoa</taxon>
        <taxon>Chordata</taxon>
        <taxon>Craniata</taxon>
        <taxon>Vertebrata</taxon>
        <taxon>Euteleostomi</taxon>
        <taxon>Mammalia</taxon>
        <taxon>Eutheria</taxon>
        <taxon>Laurasiatheria</taxon>
        <taxon>Artiodactyla</taxon>
        <taxon>Ruminantia</taxon>
        <taxon>Pecora</taxon>
        <taxon>Bovidae</taxon>
        <taxon>Caprinae</taxon>
        <taxon>Ovis</taxon>
    </lineage>
</organism>
<gene>
    <name evidence="2" type="ORF">MG293_002981</name>
</gene>
<keyword evidence="3" id="KW-1185">Reference proteome</keyword>
<dbReference type="Proteomes" id="UP001214576">
    <property type="component" value="Unassembled WGS sequence"/>
</dbReference>
<dbReference type="EMBL" id="JAKZEL010000002">
    <property type="protein sequence ID" value="KAI4546426.1"/>
    <property type="molecule type" value="Genomic_DNA"/>
</dbReference>
<evidence type="ECO:0000313" key="2">
    <source>
        <dbReference type="EMBL" id="KAI4546426.1"/>
    </source>
</evidence>
<protein>
    <submittedName>
        <fullName evidence="2">Uncharacterized protein</fullName>
    </submittedName>
</protein>
<evidence type="ECO:0000256" key="1">
    <source>
        <dbReference type="SAM" id="MobiDB-lite"/>
    </source>
</evidence>
<evidence type="ECO:0000313" key="3">
    <source>
        <dbReference type="Proteomes" id="UP001214576"/>
    </source>
</evidence>
<dbReference type="AlphaFoldDB" id="A0AAD4UI66"/>
<proteinExistence type="predicted"/>
<sequence>MREGTQKMKGSEPKGRRSSRELLRTGLSLTVNTMETEVERILYRSYASEHYAPYSDVFKGDIRNTKITTSRGVGDCGYFNGETEAQYGVIRTQDFSCKTQLTNIAFRLVFPDLQTELDTFTFYPPLGTFYEYSMMLL</sequence>